<organism evidence="1 2">
    <name type="scientific">Halococcus hamelinensis 100A6</name>
    <dbReference type="NCBI Taxonomy" id="1132509"/>
    <lineage>
        <taxon>Archaea</taxon>
        <taxon>Methanobacteriati</taxon>
        <taxon>Methanobacteriota</taxon>
        <taxon>Stenosarchaea group</taxon>
        <taxon>Halobacteria</taxon>
        <taxon>Halobacteriales</taxon>
        <taxon>Halococcaceae</taxon>
        <taxon>Halococcus</taxon>
    </lineage>
</organism>
<dbReference type="RefSeq" id="WP_007693414.1">
    <property type="nucleotide sequence ID" value="NZ_AOMB01000030.1"/>
</dbReference>
<comment type="caution">
    <text evidence="1">The sequence shown here is derived from an EMBL/GenBank/DDBJ whole genome shotgun (WGS) entry which is preliminary data.</text>
</comment>
<protein>
    <submittedName>
        <fullName evidence="1">Uncharacterized protein</fullName>
    </submittedName>
</protein>
<name>M0LZ90_9EURY</name>
<reference evidence="1 2" key="1">
    <citation type="journal article" date="2014" name="PLoS Genet.">
        <title>Phylogenetically driven sequencing of extremely halophilic archaea reveals strategies for static and dynamic osmo-response.</title>
        <authorList>
            <person name="Becker E.A."/>
            <person name="Seitzer P.M."/>
            <person name="Tritt A."/>
            <person name="Larsen D."/>
            <person name="Krusor M."/>
            <person name="Yao A.I."/>
            <person name="Wu D."/>
            <person name="Madern D."/>
            <person name="Eisen J.A."/>
            <person name="Darling A.E."/>
            <person name="Facciotti M.T."/>
        </authorList>
    </citation>
    <scope>NUCLEOTIDE SEQUENCE [LARGE SCALE GENOMIC DNA]</scope>
    <source>
        <strain evidence="1 2">100A6</strain>
    </source>
</reference>
<dbReference type="AlphaFoldDB" id="M0LZ90"/>
<keyword evidence="2" id="KW-1185">Reference proteome</keyword>
<sequence>MAIDVTSKIEATAKKVSIILAEWNETESAYDRTVVGLTMKDDLTTTIDNEDTDFTPGDEYQTRRYDVSGTMDLEFSMAIAKDLSGLEALGMVDSDGKMITSGTEKWIGFGEDRHLEWAYWSGEPDYENADIVADSEILNRFSDVKLVAPEFDPSESPYSVSMTGWVEGDFYVNYPGYDAINGTDGGTGT</sequence>
<evidence type="ECO:0000313" key="1">
    <source>
        <dbReference type="EMBL" id="EMA38473.1"/>
    </source>
</evidence>
<accession>M0LZ90</accession>
<dbReference type="OrthoDB" id="201461at2157"/>
<dbReference type="EMBL" id="AOMB01000030">
    <property type="protein sequence ID" value="EMA38473.1"/>
    <property type="molecule type" value="Genomic_DNA"/>
</dbReference>
<evidence type="ECO:0000313" key="2">
    <source>
        <dbReference type="Proteomes" id="UP000011566"/>
    </source>
</evidence>
<proteinExistence type="predicted"/>
<dbReference type="PATRIC" id="fig|1132509.6.peg.2250"/>
<gene>
    <name evidence="1" type="ORF">C447_09972</name>
</gene>
<dbReference type="Proteomes" id="UP000011566">
    <property type="component" value="Unassembled WGS sequence"/>
</dbReference>